<dbReference type="SUPFAM" id="SSF81593">
    <property type="entry name" value="Nucleotidyltransferase substrate binding subunit/domain"/>
    <property type="match status" value="1"/>
</dbReference>
<proteinExistence type="inferred from homology"/>
<dbReference type="AlphaFoldDB" id="A0A9D5JWP5"/>
<gene>
    <name evidence="3" type="ORF">GF339_13085</name>
</gene>
<dbReference type="InterPro" id="IPR052226">
    <property type="entry name" value="UPF0332_toxin"/>
</dbReference>
<evidence type="ECO:0000313" key="4">
    <source>
        <dbReference type="Proteomes" id="UP000649604"/>
    </source>
</evidence>
<dbReference type="PANTHER" id="PTHR36565:SF1">
    <property type="entry name" value="UPF0332 PROTEIN TM_1000"/>
    <property type="match status" value="1"/>
</dbReference>
<comment type="caution">
    <text evidence="3">The sequence shown here is derived from an EMBL/GenBank/DDBJ whole genome shotgun (WGS) entry which is preliminary data.</text>
</comment>
<dbReference type="EMBL" id="WJJP01000423">
    <property type="protein sequence ID" value="MBD3325518.1"/>
    <property type="molecule type" value="Genomic_DNA"/>
</dbReference>
<sequence>MNRLPDELKRQLHAMFQKADRSLRVAQQNVAGGNYDFASSRAYYAAFYAMEAILLTQERSFSSHAAVISAFNQYWVKTGIFPENFGKLISRLFRERQIGDYDYELSITQDDAQQDIEAAQTIINAIKSYLTQQNLFSQNISPD</sequence>
<comment type="similarity">
    <text evidence="1">Belongs to the UPF0332 family.</text>
</comment>
<feature type="domain" description="HEPN" evidence="2">
    <location>
        <begin position="15"/>
        <end position="128"/>
    </location>
</feature>
<name>A0A9D5JWP5_9BACT</name>
<accession>A0A9D5JWP5</accession>
<dbReference type="Proteomes" id="UP000649604">
    <property type="component" value="Unassembled WGS sequence"/>
</dbReference>
<dbReference type="Pfam" id="PF05168">
    <property type="entry name" value="HEPN"/>
    <property type="match status" value="1"/>
</dbReference>
<dbReference type="PANTHER" id="PTHR36565">
    <property type="entry name" value="UPF0332 PROTEIN TM_1000"/>
    <property type="match status" value="1"/>
</dbReference>
<protein>
    <submittedName>
        <fullName evidence="3">HEPN domain-containing protein</fullName>
    </submittedName>
</protein>
<evidence type="ECO:0000259" key="2">
    <source>
        <dbReference type="Pfam" id="PF05168"/>
    </source>
</evidence>
<evidence type="ECO:0000313" key="3">
    <source>
        <dbReference type="EMBL" id="MBD3325518.1"/>
    </source>
</evidence>
<organism evidence="3 4">
    <name type="scientific">candidate division KSB3 bacterium</name>
    <dbReference type="NCBI Taxonomy" id="2044937"/>
    <lineage>
        <taxon>Bacteria</taxon>
        <taxon>candidate division KSB3</taxon>
    </lineage>
</organism>
<dbReference type="Gene3D" id="1.20.120.330">
    <property type="entry name" value="Nucleotidyltransferases domain 2"/>
    <property type="match status" value="1"/>
</dbReference>
<evidence type="ECO:0000256" key="1">
    <source>
        <dbReference type="ARBA" id="ARBA00038248"/>
    </source>
</evidence>
<reference evidence="3" key="1">
    <citation type="submission" date="2019-11" db="EMBL/GenBank/DDBJ databases">
        <title>Microbial mats filling the niche in hypersaline microbial mats.</title>
        <authorList>
            <person name="Wong H.L."/>
            <person name="Macleod F.I."/>
            <person name="White R.A. III"/>
            <person name="Burns B.P."/>
        </authorList>
    </citation>
    <scope>NUCLEOTIDE SEQUENCE</scope>
    <source>
        <strain evidence="3">Rbin_158</strain>
    </source>
</reference>
<dbReference type="InterPro" id="IPR007842">
    <property type="entry name" value="HEPN_dom"/>
</dbReference>